<sequence length="994" mass="111620">MTIGTSSSNEIKQGVENSKNKIGNTKTNSKNDGNKNITEKKTRKRSRGGCHACKKSKIKCDELKPICTNCKKFEKSCDYSLILTWGGRPYKNPKIEKLNPVGHLSRQIQSNDSKFSIITTTGTGPGTTTPSTPSTPMMMSYQNKIPTTPAANFPTPTAHGTPGLNTQSSIPPQRTKNIQHSTSNIISPPQFYDSSSSTQSYNSIVTTPLTTIDKNDQLIQSHPLISKNSYNGSNSSSSMNTFNSPPPPSNFQNDLLTSNKKANLNTNDTKKEQKSNPYGHNSYILNAEDPDVKAEFSSMDDKNFLKRQKLSNGSHSTTTNNNFTNDPNNQIGINEQYSIINSNISNNKTTGNRSQNQIKHKSTPPTHLSDAQSVALNKSNDDSIQHDIDENNNNGNNINNINNMNFNNDYYGLMRSSDVNNNLHSISNTLDMILSNDLYRDNKGRRPEINDEQIDTQNRLNIQQPPQQQLQNLQQHQQIHEIKHQNSFQNSNQYPLNHHLQKIQSNEQQDIHQYRIDENNKFQNNIKNTHSSSSQKDSLINKNKRKTNINNNYFQNSYPSLLEDIPSFISADNLFEELKNSSSKISNKDTVNNSINDSNNGLDKSYIKQLSNKQTVLESKENLMSVTLNSPKLDDPTEINVPLNANNNSNNMTNLISDKDSNMNLNDNDNNTTNNLSDFNSNNNNNNNANSILLGNSNSNYLDLDFTDIIGEYADDILKSNSLIPKAFNALYSTPLINIKSKTSKDKIQSLDDDIEDDDEEEGHFELDNELNHVTNNYITPHNHHHHHQQTNNSNQLSLSPFGFNDNHNKNNNFNEFDLTQINGNYSNMNNIEGSPDFNVDSNQVAIRFNRKYRNALIASSPSSSSSSTSSTGPIEPIPRGLLPLPDILLSVPYYCDSFQFYLNSTSEILIPAHPSLYDNPFKVVIPRLAMSNDSLMSLMIAFGISHKSYLLNTTDSTEVIDQLLSRTLDELLKLLQNKETATSDLTLSLDKFY</sequence>
<gene>
    <name evidence="1" type="ORF">Cboi01_000351500</name>
</gene>
<dbReference type="EMBL" id="BSXV01001952">
    <property type="protein sequence ID" value="GME94431.1"/>
    <property type="molecule type" value="Genomic_DNA"/>
</dbReference>
<evidence type="ECO:0000313" key="2">
    <source>
        <dbReference type="Proteomes" id="UP001165101"/>
    </source>
</evidence>
<evidence type="ECO:0000313" key="1">
    <source>
        <dbReference type="EMBL" id="GME94431.1"/>
    </source>
</evidence>
<protein>
    <submittedName>
        <fullName evidence="1">Unnamed protein product</fullName>
    </submittedName>
</protein>
<name>A0ACB5TSK0_CANBO</name>
<accession>A0ACB5TSK0</accession>
<proteinExistence type="predicted"/>
<reference evidence="1" key="1">
    <citation type="submission" date="2023-04" db="EMBL/GenBank/DDBJ databases">
        <title>Candida boidinii NBRC 1967.</title>
        <authorList>
            <person name="Ichikawa N."/>
            <person name="Sato H."/>
            <person name="Tonouchi N."/>
        </authorList>
    </citation>
    <scope>NUCLEOTIDE SEQUENCE</scope>
    <source>
        <strain evidence="1">NBRC 1967</strain>
    </source>
</reference>
<comment type="caution">
    <text evidence="1">The sequence shown here is derived from an EMBL/GenBank/DDBJ whole genome shotgun (WGS) entry which is preliminary data.</text>
</comment>
<dbReference type="Proteomes" id="UP001165101">
    <property type="component" value="Unassembled WGS sequence"/>
</dbReference>
<keyword evidence="2" id="KW-1185">Reference proteome</keyword>
<organism evidence="1 2">
    <name type="scientific">Candida boidinii</name>
    <name type="common">Yeast</name>
    <dbReference type="NCBI Taxonomy" id="5477"/>
    <lineage>
        <taxon>Eukaryota</taxon>
        <taxon>Fungi</taxon>
        <taxon>Dikarya</taxon>
        <taxon>Ascomycota</taxon>
        <taxon>Saccharomycotina</taxon>
        <taxon>Pichiomycetes</taxon>
        <taxon>Pichiales</taxon>
        <taxon>Pichiaceae</taxon>
        <taxon>Ogataea</taxon>
        <taxon>Ogataea/Candida clade</taxon>
    </lineage>
</organism>